<proteinExistence type="predicted"/>
<organism evidence="1">
    <name type="scientific">marine sediment metagenome</name>
    <dbReference type="NCBI Taxonomy" id="412755"/>
    <lineage>
        <taxon>unclassified sequences</taxon>
        <taxon>metagenomes</taxon>
        <taxon>ecological metagenomes</taxon>
    </lineage>
</organism>
<dbReference type="AlphaFoldDB" id="X0VEY9"/>
<gene>
    <name evidence="1" type="ORF">S01H1_58090</name>
</gene>
<accession>X0VEY9</accession>
<feature type="non-terminal residue" evidence="1">
    <location>
        <position position="1"/>
    </location>
</feature>
<dbReference type="EMBL" id="BARS01037922">
    <property type="protein sequence ID" value="GAG16794.1"/>
    <property type="molecule type" value="Genomic_DNA"/>
</dbReference>
<name>X0VEY9_9ZZZZ</name>
<sequence>GAGIVASSGRIKSYGYPLGDEIAVFIDWFRYKTKELIAQWNCGTYGIVKEGKRR</sequence>
<comment type="caution">
    <text evidence="1">The sequence shown here is derived from an EMBL/GenBank/DDBJ whole genome shotgun (WGS) entry which is preliminary data.</text>
</comment>
<evidence type="ECO:0000313" key="1">
    <source>
        <dbReference type="EMBL" id="GAG16794.1"/>
    </source>
</evidence>
<protein>
    <submittedName>
        <fullName evidence="1">Uncharacterized protein</fullName>
    </submittedName>
</protein>
<reference evidence="1" key="1">
    <citation type="journal article" date="2014" name="Front. Microbiol.">
        <title>High frequency of phylogenetically diverse reductive dehalogenase-homologous genes in deep subseafloor sedimentary metagenomes.</title>
        <authorList>
            <person name="Kawai M."/>
            <person name="Futagami T."/>
            <person name="Toyoda A."/>
            <person name="Takaki Y."/>
            <person name="Nishi S."/>
            <person name="Hori S."/>
            <person name="Arai W."/>
            <person name="Tsubouchi T."/>
            <person name="Morono Y."/>
            <person name="Uchiyama I."/>
            <person name="Ito T."/>
            <person name="Fujiyama A."/>
            <person name="Inagaki F."/>
            <person name="Takami H."/>
        </authorList>
    </citation>
    <scope>NUCLEOTIDE SEQUENCE</scope>
    <source>
        <strain evidence="1">Expedition CK06-06</strain>
    </source>
</reference>